<sequence>MNEQALALFDINEFIDENRVIEETNEEKKNRKNDFQEVVASVKDYFEKIYTSDQLTDEEKGVRQEIEHNAILGDVTAQKLLVPEIKDYLQQNNLQGIPYHNFFESLADAIYHEIYGFGVFQKWEKFPDSPSAKIIGKEIWFKIDGKFIKQKEELRNEEHVYEILRALEVANKGFKINDSNPRAELEMKNGTRVTIAIPPSSLMPEIVFRRFIVKNFSFLEQAKRKTIAVEDVEFFNILSNLYLNMVIAGHVESGKSTMLKTIYGAREPNKVAINIETHPESYFKRDFPDRLVHDLYTLDDIEGTIRLALRIDHDFIMFQEVRGIEAEGAMKATERGTTGLLMTYHITDPSTTAEQLAGHIVDEFPNRSLTSEIRRVSRQLDIGFTMETVKENVKKVTSVYEICYDRTKDKAWINYLMKYNEKLDTWEYNAVISEGLKQKIYKVSAERAEKFINHLLQRSQKSPIKGQTVEEITFKD</sequence>
<protein>
    <submittedName>
        <fullName evidence="1">ATPase, T2SS/T4P/T4SS family</fullName>
    </submittedName>
</protein>
<name>A0ACC6SG64_9BACI</name>
<organism evidence="1 2">
    <name type="scientific">Robertmurraya yapensis</name>
    <name type="common">ex Hitch et al 2024</name>
    <dbReference type="NCBI Taxonomy" id="3133160"/>
    <lineage>
        <taxon>Bacteria</taxon>
        <taxon>Bacillati</taxon>
        <taxon>Bacillota</taxon>
        <taxon>Bacilli</taxon>
        <taxon>Bacillales</taxon>
        <taxon>Bacillaceae</taxon>
        <taxon>Robertmurraya</taxon>
    </lineage>
</organism>
<gene>
    <name evidence="1" type="ORF">WMO40_20690</name>
</gene>
<dbReference type="Proteomes" id="UP001439875">
    <property type="component" value="Unassembled WGS sequence"/>
</dbReference>
<keyword evidence="2" id="KW-1185">Reference proteome</keyword>
<dbReference type="EMBL" id="JBBMEW010000027">
    <property type="protein sequence ID" value="MEQ2529096.1"/>
    <property type="molecule type" value="Genomic_DNA"/>
</dbReference>
<evidence type="ECO:0000313" key="2">
    <source>
        <dbReference type="Proteomes" id="UP001439875"/>
    </source>
</evidence>
<accession>A0ACC6SG64</accession>
<evidence type="ECO:0000313" key="1">
    <source>
        <dbReference type="EMBL" id="MEQ2529096.1"/>
    </source>
</evidence>
<proteinExistence type="predicted"/>
<comment type="caution">
    <text evidence="1">The sequence shown here is derived from an EMBL/GenBank/DDBJ whole genome shotgun (WGS) entry which is preliminary data.</text>
</comment>
<reference evidence="1" key="1">
    <citation type="submission" date="2024-03" db="EMBL/GenBank/DDBJ databases">
        <title>Human intestinal bacterial collection.</title>
        <authorList>
            <person name="Pauvert C."/>
            <person name="Hitch T.C.A."/>
            <person name="Clavel T."/>
        </authorList>
    </citation>
    <scope>NUCLEOTIDE SEQUENCE</scope>
    <source>
        <strain evidence="1">CLA-AA-H227</strain>
    </source>
</reference>